<dbReference type="SUPFAM" id="SSF52374">
    <property type="entry name" value="Nucleotidylyl transferase"/>
    <property type="match status" value="1"/>
</dbReference>
<dbReference type="SUPFAM" id="SSF47323">
    <property type="entry name" value="Anticodon-binding domain of a subclass of class I aminoacyl-tRNA synthetases"/>
    <property type="match status" value="1"/>
</dbReference>
<dbReference type="GO" id="GO:0008270">
    <property type="term" value="F:zinc ion binding"/>
    <property type="evidence" value="ECO:0007669"/>
    <property type="project" value="UniProtKB-UniRule"/>
</dbReference>
<dbReference type="Gene3D" id="3.40.50.620">
    <property type="entry name" value="HUPs"/>
    <property type="match status" value="1"/>
</dbReference>
<dbReference type="Pfam" id="PF09190">
    <property type="entry name" value="DALR_2"/>
    <property type="match status" value="1"/>
</dbReference>
<evidence type="ECO:0000256" key="8">
    <source>
        <dbReference type="ARBA" id="ARBA00022840"/>
    </source>
</evidence>
<evidence type="ECO:0000256" key="12">
    <source>
        <dbReference type="HAMAP-Rule" id="MF_00041"/>
    </source>
</evidence>
<evidence type="ECO:0000313" key="15">
    <source>
        <dbReference type="Proteomes" id="UP000060778"/>
    </source>
</evidence>
<evidence type="ECO:0000256" key="4">
    <source>
        <dbReference type="ARBA" id="ARBA00022598"/>
    </source>
</evidence>
<keyword evidence="7 12" id="KW-0862">Zinc</keyword>
<evidence type="ECO:0000256" key="2">
    <source>
        <dbReference type="ARBA" id="ARBA00005594"/>
    </source>
</evidence>
<comment type="similarity">
    <text evidence="2 12">Belongs to the class-I aminoacyl-tRNA synthetase family.</text>
</comment>
<dbReference type="KEGG" id="iis:EYM_06055"/>
<dbReference type="AlphaFoldDB" id="A0A0U2WLV3"/>
<keyword evidence="6 12" id="KW-0547">Nucleotide-binding</keyword>
<dbReference type="PANTHER" id="PTHR10890">
    <property type="entry name" value="CYSTEINYL-TRNA SYNTHETASE"/>
    <property type="match status" value="1"/>
</dbReference>
<dbReference type="Gene3D" id="1.20.120.1910">
    <property type="entry name" value="Cysteine-tRNA ligase, C-terminal anti-codon recognition domain"/>
    <property type="match status" value="1"/>
</dbReference>
<dbReference type="InterPro" id="IPR015803">
    <property type="entry name" value="Cys-tRNA-ligase"/>
</dbReference>
<name>A0A0U2WLV3_9CREN</name>
<dbReference type="PRINTS" id="PR00983">
    <property type="entry name" value="TRNASYNTHCYS"/>
</dbReference>
<evidence type="ECO:0000256" key="9">
    <source>
        <dbReference type="ARBA" id="ARBA00022917"/>
    </source>
</evidence>
<evidence type="ECO:0000256" key="6">
    <source>
        <dbReference type="ARBA" id="ARBA00022741"/>
    </source>
</evidence>
<evidence type="ECO:0000259" key="13">
    <source>
        <dbReference type="SMART" id="SM00840"/>
    </source>
</evidence>
<keyword evidence="4 12" id="KW-0436">Ligase</keyword>
<evidence type="ECO:0000256" key="3">
    <source>
        <dbReference type="ARBA" id="ARBA00022490"/>
    </source>
</evidence>
<comment type="subcellular location">
    <subcellularLocation>
        <location evidence="1 12">Cytoplasm</location>
    </subcellularLocation>
</comment>
<gene>
    <name evidence="12" type="primary">cysS</name>
    <name evidence="14" type="ORF">EYM_06055</name>
</gene>
<dbReference type="InterPro" id="IPR014729">
    <property type="entry name" value="Rossmann-like_a/b/a_fold"/>
</dbReference>
<dbReference type="FunFam" id="3.40.50.620:FF:000130">
    <property type="entry name" value="Cysteine--tRNA ligase"/>
    <property type="match status" value="1"/>
</dbReference>
<keyword evidence="10 12" id="KW-0030">Aminoacyl-tRNA synthetase</keyword>
<keyword evidence="3 12" id="KW-0963">Cytoplasm</keyword>
<feature type="binding site" evidence="12">
    <location>
        <position position="205"/>
    </location>
    <ligand>
        <name>Zn(2+)</name>
        <dbReference type="ChEBI" id="CHEBI:29105"/>
    </ligand>
</feature>
<keyword evidence="8 12" id="KW-0067">ATP-binding</keyword>
<feature type="domain" description="Cysteinyl-tRNA synthetase class Ia DALR" evidence="13">
    <location>
        <begin position="353"/>
        <end position="416"/>
    </location>
</feature>
<dbReference type="PANTHER" id="PTHR10890:SF3">
    <property type="entry name" value="CYSTEINE--TRNA LIGASE, CYTOPLASMIC"/>
    <property type="match status" value="1"/>
</dbReference>
<feature type="binding site" evidence="12">
    <location>
        <position position="28"/>
    </location>
    <ligand>
        <name>Zn(2+)</name>
        <dbReference type="ChEBI" id="CHEBI:29105"/>
    </ligand>
</feature>
<dbReference type="RefSeq" id="WP_075050108.1">
    <property type="nucleotide sequence ID" value="NZ_CP006867.1"/>
</dbReference>
<dbReference type="Pfam" id="PF01406">
    <property type="entry name" value="tRNA-synt_1e"/>
    <property type="match status" value="1"/>
</dbReference>
<keyword evidence="5 12" id="KW-0479">Metal-binding</keyword>
<organism evidence="14 15">
    <name type="scientific">Ignicoccus islandicus DSM 13165</name>
    <dbReference type="NCBI Taxonomy" id="940295"/>
    <lineage>
        <taxon>Archaea</taxon>
        <taxon>Thermoproteota</taxon>
        <taxon>Thermoprotei</taxon>
        <taxon>Desulfurococcales</taxon>
        <taxon>Desulfurococcaceae</taxon>
        <taxon>Ignicoccus</taxon>
    </lineage>
</organism>
<dbReference type="SMART" id="SM00840">
    <property type="entry name" value="DALR_2"/>
    <property type="match status" value="1"/>
</dbReference>
<evidence type="ECO:0000256" key="1">
    <source>
        <dbReference type="ARBA" id="ARBA00004496"/>
    </source>
</evidence>
<evidence type="ECO:0000256" key="7">
    <source>
        <dbReference type="ARBA" id="ARBA00022833"/>
    </source>
</evidence>
<dbReference type="STRING" id="940295.EYM_06055"/>
<evidence type="ECO:0000256" key="10">
    <source>
        <dbReference type="ARBA" id="ARBA00023146"/>
    </source>
</evidence>
<dbReference type="GeneID" id="30680590"/>
<dbReference type="InterPro" id="IPR009080">
    <property type="entry name" value="tRNAsynth_Ia_anticodon-bd"/>
</dbReference>
<dbReference type="OrthoDB" id="9445at2157"/>
<protein>
    <recommendedName>
        <fullName evidence="12">Cysteine--tRNA ligase</fullName>
        <ecNumber evidence="12">6.1.1.16</ecNumber>
    </recommendedName>
    <alternativeName>
        <fullName evidence="12">Cysteinyl-tRNA synthetase</fullName>
        <shortName evidence="12">CysRS</shortName>
    </alternativeName>
</protein>
<evidence type="ECO:0000256" key="11">
    <source>
        <dbReference type="ARBA" id="ARBA00047398"/>
    </source>
</evidence>
<dbReference type="InterPro" id="IPR024909">
    <property type="entry name" value="Cys-tRNA/MSH_ligase"/>
</dbReference>
<feature type="binding site" evidence="12">
    <location>
        <position position="230"/>
    </location>
    <ligand>
        <name>Zn(2+)</name>
        <dbReference type="ChEBI" id="CHEBI:29105"/>
    </ligand>
</feature>
<feature type="binding site" evidence="12">
    <location>
        <position position="266"/>
    </location>
    <ligand>
        <name>ATP</name>
        <dbReference type="ChEBI" id="CHEBI:30616"/>
    </ligand>
</feature>
<dbReference type="CDD" id="cd00672">
    <property type="entry name" value="CysRS_core"/>
    <property type="match status" value="1"/>
</dbReference>
<dbReference type="GO" id="GO:0005524">
    <property type="term" value="F:ATP binding"/>
    <property type="evidence" value="ECO:0007669"/>
    <property type="project" value="UniProtKB-UniRule"/>
</dbReference>
<dbReference type="InterPro" id="IPR032678">
    <property type="entry name" value="tRNA-synt_1_cat_dom"/>
</dbReference>
<dbReference type="GO" id="GO:0005737">
    <property type="term" value="C:cytoplasm"/>
    <property type="evidence" value="ECO:0007669"/>
    <property type="project" value="UniProtKB-SubCell"/>
</dbReference>
<comment type="cofactor">
    <cofactor evidence="12">
        <name>Zn(2+)</name>
        <dbReference type="ChEBI" id="CHEBI:29105"/>
    </cofactor>
    <text evidence="12">Binds 1 zinc ion per subunit.</text>
</comment>
<accession>A0A0U2WLV3</accession>
<dbReference type="Proteomes" id="UP000060778">
    <property type="component" value="Chromosome"/>
</dbReference>
<dbReference type="PATRIC" id="fig|940295.4.peg.1168"/>
<feature type="short sequence motif" description="'KMSKS' region" evidence="12">
    <location>
        <begin position="263"/>
        <end position="267"/>
    </location>
</feature>
<dbReference type="NCBIfam" id="TIGR00435">
    <property type="entry name" value="cysS"/>
    <property type="match status" value="1"/>
</dbReference>
<dbReference type="GO" id="GO:0004817">
    <property type="term" value="F:cysteine-tRNA ligase activity"/>
    <property type="evidence" value="ECO:0007669"/>
    <property type="project" value="UniProtKB-UniRule"/>
</dbReference>
<feature type="short sequence motif" description="'HIGH' region" evidence="12">
    <location>
        <begin position="30"/>
        <end position="40"/>
    </location>
</feature>
<dbReference type="GO" id="GO:0006423">
    <property type="term" value="P:cysteinyl-tRNA aminoacylation"/>
    <property type="evidence" value="ECO:0007669"/>
    <property type="project" value="UniProtKB-UniRule"/>
</dbReference>
<evidence type="ECO:0000256" key="5">
    <source>
        <dbReference type="ARBA" id="ARBA00022723"/>
    </source>
</evidence>
<sequence length="462" mass="54626">MIKVYNTLTRKYEDFQPLQPPLVRMYVCGPTVYDHSHIGHARTWVAFDVVKRYLRLRGYFVIHVQNITDIDDKIINRANELGVSWKEIADKYAKEYLDLMKEMKVFPTIHPRVTEHISDIIEFIKDLIEKGYAYVTPSGVYFDVDKYPYYGQLSGVKDKEMWSQETFVKDKKNPYDFALWKCAKPNEPWWESPWCKGRPGWHIECSTMSSKYLGKQFDIHGGARDLIFPHHENEIAQSEARFGVRPWVKYWLHSGYLTVKGEKMSKSLGNIVPLVDLLKEYPADVVRYWLTTAHYRSELDFSYDRLDQAKVALERMKMSVDKLRRTVEKGYPKGSLKDEEVKAIYDIWKLREEFHQAMSNDFNTPEAWAKVREALRIANETDSWEVAAITLNFVEEADQVFAVFEEKRVEGVEPFVDLLVRVRSRLRERKMWELSDWIRSELDKLGVKLLDKGRETEWRFAK</sequence>
<comment type="catalytic activity">
    <reaction evidence="11 12">
        <text>tRNA(Cys) + L-cysteine + ATP = L-cysteinyl-tRNA(Cys) + AMP + diphosphate</text>
        <dbReference type="Rhea" id="RHEA:17773"/>
        <dbReference type="Rhea" id="RHEA-COMP:9661"/>
        <dbReference type="Rhea" id="RHEA-COMP:9679"/>
        <dbReference type="ChEBI" id="CHEBI:30616"/>
        <dbReference type="ChEBI" id="CHEBI:33019"/>
        <dbReference type="ChEBI" id="CHEBI:35235"/>
        <dbReference type="ChEBI" id="CHEBI:78442"/>
        <dbReference type="ChEBI" id="CHEBI:78517"/>
        <dbReference type="ChEBI" id="CHEBI:456215"/>
        <dbReference type="EC" id="6.1.1.16"/>
    </reaction>
</comment>
<dbReference type="EMBL" id="CP006867">
    <property type="protein sequence ID" value="ALU11905.1"/>
    <property type="molecule type" value="Genomic_DNA"/>
</dbReference>
<dbReference type="InterPro" id="IPR015273">
    <property type="entry name" value="Cys-tRNA-synt_Ia_DALR"/>
</dbReference>
<proteinExistence type="inferred from homology"/>
<feature type="binding site" evidence="12">
    <location>
        <position position="234"/>
    </location>
    <ligand>
        <name>Zn(2+)</name>
        <dbReference type="ChEBI" id="CHEBI:29105"/>
    </ligand>
</feature>
<dbReference type="HAMAP" id="MF_00041">
    <property type="entry name" value="Cys_tRNA_synth"/>
    <property type="match status" value="1"/>
</dbReference>
<keyword evidence="9 12" id="KW-0648">Protein biosynthesis</keyword>
<keyword evidence="15" id="KW-1185">Reference proteome</keyword>
<reference evidence="14 15" key="1">
    <citation type="submission" date="2013-11" db="EMBL/GenBank/DDBJ databases">
        <title>Comparative genomics of Ignicoccus.</title>
        <authorList>
            <person name="Podar M."/>
        </authorList>
    </citation>
    <scope>NUCLEOTIDE SEQUENCE [LARGE SCALE GENOMIC DNA]</scope>
    <source>
        <strain evidence="14 15">DSM 13165</strain>
    </source>
</reference>
<dbReference type="EC" id="6.1.1.16" evidence="12"/>
<evidence type="ECO:0000313" key="14">
    <source>
        <dbReference type="EMBL" id="ALU11905.1"/>
    </source>
</evidence>